<dbReference type="AlphaFoldDB" id="A0AAD9V2B7"/>
<comment type="caution">
    <text evidence="1">The sequence shown here is derived from an EMBL/GenBank/DDBJ whole genome shotgun (WGS) entry which is preliminary data.</text>
</comment>
<name>A0AAD9V2B7_ACRCE</name>
<evidence type="ECO:0000313" key="2">
    <source>
        <dbReference type="Proteomes" id="UP001249851"/>
    </source>
</evidence>
<keyword evidence="2" id="KW-1185">Reference proteome</keyword>
<dbReference type="EMBL" id="JARQWQ010000043">
    <property type="protein sequence ID" value="KAK2558648.1"/>
    <property type="molecule type" value="Genomic_DNA"/>
</dbReference>
<dbReference type="PANTHER" id="PTHR46289">
    <property type="entry name" value="52 KDA REPRESSOR OF THE INHIBITOR OF THE PROTEIN KINASE-LIKE PROTEIN-RELATED"/>
    <property type="match status" value="1"/>
</dbReference>
<reference evidence="1" key="2">
    <citation type="journal article" date="2023" name="Science">
        <title>Genomic signatures of disease resistance in endangered staghorn corals.</title>
        <authorList>
            <person name="Vollmer S.V."/>
            <person name="Selwyn J.D."/>
            <person name="Despard B.A."/>
            <person name="Roesel C.L."/>
        </authorList>
    </citation>
    <scope>NUCLEOTIDE SEQUENCE</scope>
    <source>
        <strain evidence="1">K2</strain>
    </source>
</reference>
<accession>A0AAD9V2B7</accession>
<evidence type="ECO:0000313" key="1">
    <source>
        <dbReference type="EMBL" id="KAK2558648.1"/>
    </source>
</evidence>
<organism evidence="1 2">
    <name type="scientific">Acropora cervicornis</name>
    <name type="common">Staghorn coral</name>
    <dbReference type="NCBI Taxonomy" id="6130"/>
    <lineage>
        <taxon>Eukaryota</taxon>
        <taxon>Metazoa</taxon>
        <taxon>Cnidaria</taxon>
        <taxon>Anthozoa</taxon>
        <taxon>Hexacorallia</taxon>
        <taxon>Scleractinia</taxon>
        <taxon>Astrocoeniina</taxon>
        <taxon>Acroporidae</taxon>
        <taxon>Acropora</taxon>
    </lineage>
</organism>
<proteinExistence type="predicted"/>
<dbReference type="PANTHER" id="PTHR46289:SF14">
    <property type="entry name" value="DUF4371 DOMAIN-CONTAINING PROTEIN"/>
    <property type="match status" value="1"/>
</dbReference>
<protein>
    <submittedName>
        <fullName evidence="1">Uncharacterized protein</fullName>
    </submittedName>
</protein>
<dbReference type="Proteomes" id="UP001249851">
    <property type="component" value="Unassembled WGS sequence"/>
</dbReference>
<dbReference type="InterPro" id="IPR052958">
    <property type="entry name" value="IFN-induced_PKR_regulator"/>
</dbReference>
<reference evidence="1" key="1">
    <citation type="journal article" date="2023" name="G3 (Bethesda)">
        <title>Whole genome assembly and annotation of the endangered Caribbean coral Acropora cervicornis.</title>
        <authorList>
            <person name="Selwyn J.D."/>
            <person name="Vollmer S.V."/>
        </authorList>
    </citation>
    <scope>NUCLEOTIDE SEQUENCE</scope>
    <source>
        <strain evidence="1">K2</strain>
    </source>
</reference>
<gene>
    <name evidence="1" type="ORF">P5673_018842</name>
</gene>
<sequence length="92" mass="10705">MDLLKAKEEIVLLKAALRGMQTDLNTRHHALYEEAVTLARSVSVEPSMPRIIQRQVYRNNAPAQTPEDYYRINLTTDFLNHALMQQDNRFGY</sequence>